<dbReference type="KEGG" id="lpb:SH83_14595"/>
<dbReference type="PROSITE" id="PS51093">
    <property type="entry name" value="PTS_EIIA_TYPE_1"/>
    <property type="match status" value="1"/>
</dbReference>
<dbReference type="GO" id="GO:0005737">
    <property type="term" value="C:cytoplasm"/>
    <property type="evidence" value="ECO:0007669"/>
    <property type="project" value="UniProtKB-SubCell"/>
</dbReference>
<evidence type="ECO:0000256" key="6">
    <source>
        <dbReference type="ARBA" id="ARBA00022683"/>
    </source>
</evidence>
<dbReference type="PANTHER" id="PTHR45008:SF1">
    <property type="entry name" value="PTS SYSTEM GLUCOSE-SPECIFIC EIIA COMPONENT"/>
    <property type="match status" value="1"/>
</dbReference>
<dbReference type="InterPro" id="IPR011055">
    <property type="entry name" value="Dup_hybrid_motif"/>
</dbReference>
<dbReference type="PANTHER" id="PTHR45008">
    <property type="entry name" value="PTS SYSTEM GLUCOSE-SPECIFIC EIIA COMPONENT"/>
    <property type="match status" value="1"/>
</dbReference>
<comment type="subcellular location">
    <subcellularLocation>
        <location evidence="2">Cell membrane</location>
        <topology evidence="2">Multi-pass membrane protein</topology>
    </subcellularLocation>
    <subcellularLocation>
        <location evidence="1">Cytoplasm</location>
    </subcellularLocation>
</comment>
<dbReference type="GO" id="GO:0009401">
    <property type="term" value="P:phosphoenolpyruvate-dependent sugar phosphotransferase system"/>
    <property type="evidence" value="ECO:0007669"/>
    <property type="project" value="UniProtKB-KW"/>
</dbReference>
<dbReference type="GO" id="GO:0016301">
    <property type="term" value="F:kinase activity"/>
    <property type="evidence" value="ECO:0007669"/>
    <property type="project" value="UniProtKB-KW"/>
</dbReference>
<dbReference type="InterPro" id="IPR001127">
    <property type="entry name" value="PTS_EIIA_1_perm"/>
</dbReference>
<sequence>MFGFKKKPVILDLKAIASGKMVPITQVPDEVFAQKMMGDGFAIEPTQGTITAPADGEIKTLADTKHAVMMTTSDGLELLLHLGLDTVELDGKPFDALIKIGDKVKAGTPLVTMDLEAIRAAGKKATVITVVTNMDKVANIEVNSTENVTAMDTVVKITLS</sequence>
<dbReference type="GO" id="GO:0005886">
    <property type="term" value="C:plasma membrane"/>
    <property type="evidence" value="ECO:0007669"/>
    <property type="project" value="UniProtKB-SubCell"/>
</dbReference>
<proteinExistence type="predicted"/>
<dbReference type="AlphaFoldDB" id="A0A162G6R4"/>
<keyword evidence="6" id="KW-0598">Phosphotransferase system</keyword>
<feature type="domain" description="PTS EIIA type-1" evidence="8">
    <location>
        <begin position="29"/>
        <end position="133"/>
    </location>
</feature>
<dbReference type="EMBL" id="LUXM01000018">
    <property type="protein sequence ID" value="KZU96774.1"/>
    <property type="molecule type" value="Genomic_DNA"/>
</dbReference>
<dbReference type="Gene3D" id="2.70.70.10">
    <property type="entry name" value="Glucose Permease (Domain IIA)"/>
    <property type="match status" value="1"/>
</dbReference>
<evidence type="ECO:0000256" key="3">
    <source>
        <dbReference type="ARBA" id="ARBA00022448"/>
    </source>
</evidence>
<accession>A0A162G6R4</accession>
<dbReference type="PROSITE" id="PS00371">
    <property type="entry name" value="PTS_EIIA_TYPE_1_HIS"/>
    <property type="match status" value="1"/>
</dbReference>
<keyword evidence="4" id="KW-0762">Sugar transport</keyword>
<evidence type="ECO:0000313" key="10">
    <source>
        <dbReference type="Proteomes" id="UP000076882"/>
    </source>
</evidence>
<dbReference type="SUPFAM" id="SSF51261">
    <property type="entry name" value="Duplicated hybrid motif"/>
    <property type="match status" value="1"/>
</dbReference>
<dbReference type="RefSeq" id="WP_044432434.1">
    <property type="nucleotide sequence ID" value="NZ_CP010528.1"/>
</dbReference>
<comment type="caution">
    <text evidence="9">The sequence shown here is derived from an EMBL/GenBank/DDBJ whole genome shotgun (WGS) entry which is preliminary data.</text>
</comment>
<evidence type="ECO:0000256" key="7">
    <source>
        <dbReference type="ARBA" id="ARBA00022777"/>
    </source>
</evidence>
<keyword evidence="3" id="KW-0813">Transport</keyword>
<dbReference type="PATRIC" id="fig|1590.144.peg.3034"/>
<dbReference type="Proteomes" id="UP000076882">
    <property type="component" value="Unassembled WGS sequence"/>
</dbReference>
<dbReference type="Pfam" id="PF00358">
    <property type="entry name" value="PTS_EIIA_1"/>
    <property type="match status" value="1"/>
</dbReference>
<dbReference type="InterPro" id="IPR050890">
    <property type="entry name" value="PTS_EIIA_component"/>
</dbReference>
<evidence type="ECO:0000256" key="2">
    <source>
        <dbReference type="ARBA" id="ARBA00004651"/>
    </source>
</evidence>
<evidence type="ECO:0000256" key="5">
    <source>
        <dbReference type="ARBA" id="ARBA00022679"/>
    </source>
</evidence>
<reference evidence="9 10" key="1">
    <citation type="submission" date="2016-03" db="EMBL/GenBank/DDBJ databases">
        <title>Comparative genomics of 54 Lactobacillus plantarum strains reveals genomic uncoupling from niche constraints.</title>
        <authorList>
            <person name="Martino M.E."/>
        </authorList>
    </citation>
    <scope>NUCLEOTIDE SEQUENCE [LARGE SCALE GENOMIC DNA]</scope>
    <source>
        <strain evidence="9 10">19.1</strain>
    </source>
</reference>
<evidence type="ECO:0000256" key="1">
    <source>
        <dbReference type="ARBA" id="ARBA00004496"/>
    </source>
</evidence>
<gene>
    <name evidence="9" type="ORF">Lp19_0750</name>
</gene>
<keyword evidence="5" id="KW-0808">Transferase</keyword>
<name>A0A162G6R4_LACPN</name>
<evidence type="ECO:0000256" key="4">
    <source>
        <dbReference type="ARBA" id="ARBA00022597"/>
    </source>
</evidence>
<keyword evidence="7" id="KW-0418">Kinase</keyword>
<protein>
    <submittedName>
        <fullName evidence="9">Glucose PTS EIIA protein</fullName>
    </submittedName>
</protein>
<dbReference type="NCBIfam" id="TIGR00830">
    <property type="entry name" value="PTBA"/>
    <property type="match status" value="1"/>
</dbReference>
<evidence type="ECO:0000259" key="8">
    <source>
        <dbReference type="PROSITE" id="PS51093"/>
    </source>
</evidence>
<organism evidence="9 10">
    <name type="scientific">Lactiplantibacillus plantarum</name>
    <name type="common">Lactobacillus plantarum</name>
    <dbReference type="NCBI Taxonomy" id="1590"/>
    <lineage>
        <taxon>Bacteria</taxon>
        <taxon>Bacillati</taxon>
        <taxon>Bacillota</taxon>
        <taxon>Bacilli</taxon>
        <taxon>Lactobacillales</taxon>
        <taxon>Lactobacillaceae</taxon>
        <taxon>Lactiplantibacillus</taxon>
    </lineage>
</organism>
<dbReference type="FunFam" id="2.70.70.10:FF:000001">
    <property type="entry name" value="PTS system glucose-specific IIA component"/>
    <property type="match status" value="1"/>
</dbReference>
<evidence type="ECO:0000313" key="9">
    <source>
        <dbReference type="EMBL" id="KZU96774.1"/>
    </source>
</evidence>